<gene>
    <name evidence="3" type="ORF">EV672_102373</name>
</gene>
<organism evidence="3 4">
    <name type="scientific">Aquabacterium commune</name>
    <dbReference type="NCBI Taxonomy" id="70586"/>
    <lineage>
        <taxon>Bacteria</taxon>
        <taxon>Pseudomonadati</taxon>
        <taxon>Pseudomonadota</taxon>
        <taxon>Betaproteobacteria</taxon>
        <taxon>Burkholderiales</taxon>
        <taxon>Aquabacterium</taxon>
    </lineage>
</organism>
<keyword evidence="2" id="KW-0732">Signal</keyword>
<evidence type="ECO:0000313" key="4">
    <source>
        <dbReference type="Proteomes" id="UP000294593"/>
    </source>
</evidence>
<feature type="compositionally biased region" description="Polar residues" evidence="1">
    <location>
        <begin position="124"/>
        <end position="138"/>
    </location>
</feature>
<protein>
    <submittedName>
        <fullName evidence="3">Uncharacterized protein</fullName>
    </submittedName>
</protein>
<evidence type="ECO:0000313" key="3">
    <source>
        <dbReference type="EMBL" id="TDP86022.1"/>
    </source>
</evidence>
<dbReference type="EMBL" id="SNXW01000002">
    <property type="protein sequence ID" value="TDP86022.1"/>
    <property type="molecule type" value="Genomic_DNA"/>
</dbReference>
<keyword evidence="4" id="KW-1185">Reference proteome</keyword>
<dbReference type="RefSeq" id="WP_133607114.1">
    <property type="nucleotide sequence ID" value="NZ_SNXW01000002.1"/>
</dbReference>
<evidence type="ECO:0000256" key="1">
    <source>
        <dbReference type="SAM" id="MobiDB-lite"/>
    </source>
</evidence>
<sequence>MPRCHARSFAVLLLASPFFASPFLASAAHAQASRPVPIPPPSLRGEMLFGLPPEVKLNDQATRLSPATRIRGQSNTLVMSATLSGQTWQVNYTLDPYTGLVQDVWLLTADEAARRWPTTREEATTWSFDPISQSWAKP</sequence>
<dbReference type="OrthoDB" id="7019622at2"/>
<name>A0A4R6RI55_9BURK</name>
<feature type="region of interest" description="Disordered" evidence="1">
    <location>
        <begin position="118"/>
        <end position="138"/>
    </location>
</feature>
<evidence type="ECO:0000256" key="2">
    <source>
        <dbReference type="SAM" id="SignalP"/>
    </source>
</evidence>
<feature type="signal peptide" evidence="2">
    <location>
        <begin position="1"/>
        <end position="20"/>
    </location>
</feature>
<dbReference type="AlphaFoldDB" id="A0A4R6RI55"/>
<accession>A0A4R6RI55</accession>
<dbReference type="Proteomes" id="UP000294593">
    <property type="component" value="Unassembled WGS sequence"/>
</dbReference>
<proteinExistence type="predicted"/>
<comment type="caution">
    <text evidence="3">The sequence shown here is derived from an EMBL/GenBank/DDBJ whole genome shotgun (WGS) entry which is preliminary data.</text>
</comment>
<feature type="chain" id="PRO_5020467379" evidence="2">
    <location>
        <begin position="21"/>
        <end position="138"/>
    </location>
</feature>
<reference evidence="3 4" key="1">
    <citation type="submission" date="2019-03" db="EMBL/GenBank/DDBJ databases">
        <title>Genomic Encyclopedia of Type Strains, Phase IV (KMG-IV): sequencing the most valuable type-strain genomes for metagenomic binning, comparative biology and taxonomic classification.</title>
        <authorList>
            <person name="Goeker M."/>
        </authorList>
    </citation>
    <scope>NUCLEOTIDE SEQUENCE [LARGE SCALE GENOMIC DNA]</scope>
    <source>
        <strain evidence="3 4">DSM 11901</strain>
    </source>
</reference>